<proteinExistence type="predicted"/>
<gene>
    <name evidence="2" type="ORF">NDU88_002939</name>
</gene>
<protein>
    <submittedName>
        <fullName evidence="2">Uncharacterized protein</fullName>
    </submittedName>
</protein>
<evidence type="ECO:0000256" key="1">
    <source>
        <dbReference type="SAM" id="MobiDB-lite"/>
    </source>
</evidence>
<keyword evidence="3" id="KW-1185">Reference proteome</keyword>
<sequence>MSDEEDTSGSITQGLSEEDGSKRGEASVKEVLQLALDREGKDLSHLEEEFCSLDEEEVSGEKQEGGKMKLERKHVGKIVNDYIFHWQRSDWSTMEAEGVLCCTTDGVPCSTKEIQARPDDGGAYTQDGVSFDKT</sequence>
<dbReference type="AlphaFoldDB" id="A0AAV7SC05"/>
<feature type="region of interest" description="Disordered" evidence="1">
    <location>
        <begin position="1"/>
        <end position="26"/>
    </location>
</feature>
<evidence type="ECO:0000313" key="2">
    <source>
        <dbReference type="EMBL" id="KAJ1162471.1"/>
    </source>
</evidence>
<accession>A0AAV7SC05</accession>
<organism evidence="2 3">
    <name type="scientific">Pleurodeles waltl</name>
    <name type="common">Iberian ribbed newt</name>
    <dbReference type="NCBI Taxonomy" id="8319"/>
    <lineage>
        <taxon>Eukaryota</taxon>
        <taxon>Metazoa</taxon>
        <taxon>Chordata</taxon>
        <taxon>Craniata</taxon>
        <taxon>Vertebrata</taxon>
        <taxon>Euteleostomi</taxon>
        <taxon>Amphibia</taxon>
        <taxon>Batrachia</taxon>
        <taxon>Caudata</taxon>
        <taxon>Salamandroidea</taxon>
        <taxon>Salamandridae</taxon>
        <taxon>Pleurodelinae</taxon>
        <taxon>Pleurodeles</taxon>
    </lineage>
</organism>
<reference evidence="2" key="1">
    <citation type="journal article" date="2022" name="bioRxiv">
        <title>Sequencing and chromosome-scale assembly of the giantPleurodeles waltlgenome.</title>
        <authorList>
            <person name="Brown T."/>
            <person name="Elewa A."/>
            <person name="Iarovenko S."/>
            <person name="Subramanian E."/>
            <person name="Araus A.J."/>
            <person name="Petzold A."/>
            <person name="Susuki M."/>
            <person name="Suzuki K.-i.T."/>
            <person name="Hayashi T."/>
            <person name="Toyoda A."/>
            <person name="Oliveira C."/>
            <person name="Osipova E."/>
            <person name="Leigh N.D."/>
            <person name="Simon A."/>
            <person name="Yun M.H."/>
        </authorList>
    </citation>
    <scope>NUCLEOTIDE SEQUENCE</scope>
    <source>
        <strain evidence="2">20211129_DDA</strain>
        <tissue evidence="2">Liver</tissue>
    </source>
</reference>
<feature type="region of interest" description="Disordered" evidence="1">
    <location>
        <begin position="113"/>
        <end position="134"/>
    </location>
</feature>
<dbReference type="Proteomes" id="UP001066276">
    <property type="component" value="Chromosome 4_2"/>
</dbReference>
<dbReference type="EMBL" id="JANPWB010000008">
    <property type="protein sequence ID" value="KAJ1162471.1"/>
    <property type="molecule type" value="Genomic_DNA"/>
</dbReference>
<evidence type="ECO:0000313" key="3">
    <source>
        <dbReference type="Proteomes" id="UP001066276"/>
    </source>
</evidence>
<name>A0AAV7SC05_PLEWA</name>
<comment type="caution">
    <text evidence="2">The sequence shown here is derived from an EMBL/GenBank/DDBJ whole genome shotgun (WGS) entry which is preliminary data.</text>
</comment>